<feature type="region of interest" description="Disordered" evidence="6">
    <location>
        <begin position="64"/>
        <end position="86"/>
    </location>
</feature>
<dbReference type="Proteomes" id="UP001152561">
    <property type="component" value="Unassembled WGS sequence"/>
</dbReference>
<evidence type="ECO:0000256" key="4">
    <source>
        <dbReference type="ARBA" id="ARBA00023125"/>
    </source>
</evidence>
<dbReference type="SUPFAM" id="SSF116768">
    <property type="entry name" value="DNA-binding domain of EIN3-like"/>
    <property type="match status" value="1"/>
</dbReference>
<dbReference type="FunFam" id="1.10.3180.10:FF:000001">
    <property type="entry name" value="Ethylene insensitive 3-like 1"/>
    <property type="match status" value="1"/>
</dbReference>
<dbReference type="InterPro" id="IPR023278">
    <property type="entry name" value="Ethylene_insens-like_DNA-bd"/>
</dbReference>
<feature type="compositionally biased region" description="Basic and acidic residues" evidence="6">
    <location>
        <begin position="70"/>
        <end position="82"/>
    </location>
</feature>
<keyword evidence="4" id="KW-0238">DNA-binding</keyword>
<dbReference type="GO" id="GO:0003700">
    <property type="term" value="F:DNA-binding transcription factor activity"/>
    <property type="evidence" value="ECO:0007669"/>
    <property type="project" value="InterPro"/>
</dbReference>
<evidence type="ECO:0000259" key="7">
    <source>
        <dbReference type="Pfam" id="PF04873"/>
    </source>
</evidence>
<feature type="region of interest" description="Disordered" evidence="6">
    <location>
        <begin position="289"/>
        <end position="400"/>
    </location>
</feature>
<evidence type="ECO:0000256" key="6">
    <source>
        <dbReference type="SAM" id="MobiDB-lite"/>
    </source>
</evidence>
<feature type="compositionally biased region" description="Basic and acidic residues" evidence="6">
    <location>
        <begin position="336"/>
        <end position="346"/>
    </location>
</feature>
<dbReference type="GO" id="GO:0005634">
    <property type="term" value="C:nucleus"/>
    <property type="evidence" value="ECO:0007669"/>
    <property type="project" value="UniProtKB-SubCell"/>
</dbReference>
<dbReference type="InterPro" id="IPR047091">
    <property type="entry name" value="EIN3-like_DNA-bd"/>
</dbReference>
<feature type="domain" description="Ethylene insensitive 3-like DNA-binding" evidence="7">
    <location>
        <begin position="40"/>
        <end position="288"/>
    </location>
</feature>
<protein>
    <recommendedName>
        <fullName evidence="7">Ethylene insensitive 3-like DNA-binding domain-containing protein</fullName>
    </recommendedName>
</protein>
<feature type="compositionally biased region" description="Polar residues" evidence="6">
    <location>
        <begin position="290"/>
        <end position="305"/>
    </location>
</feature>
<feature type="region of interest" description="Disordered" evidence="6">
    <location>
        <begin position="510"/>
        <end position="530"/>
    </location>
</feature>
<dbReference type="Gene3D" id="1.10.3180.10">
    <property type="entry name" value="DNA-binding domain of EIN3-like"/>
    <property type="match status" value="2"/>
</dbReference>
<dbReference type="GO" id="GO:0000976">
    <property type="term" value="F:transcription cis-regulatory region binding"/>
    <property type="evidence" value="ECO:0007669"/>
    <property type="project" value="UniProtKB-ARBA"/>
</dbReference>
<evidence type="ECO:0000256" key="2">
    <source>
        <dbReference type="ARBA" id="ARBA00009416"/>
    </source>
</evidence>
<evidence type="ECO:0000313" key="8">
    <source>
        <dbReference type="EMBL" id="KAJ8528997.1"/>
    </source>
</evidence>
<evidence type="ECO:0000313" key="9">
    <source>
        <dbReference type="Proteomes" id="UP001152561"/>
    </source>
</evidence>
<feature type="region of interest" description="Disordered" evidence="6">
    <location>
        <begin position="567"/>
        <end position="593"/>
    </location>
</feature>
<gene>
    <name evidence="8" type="ORF">K7X08_035832</name>
</gene>
<dbReference type="GO" id="GO:0009873">
    <property type="term" value="P:ethylene-activated signaling pathway"/>
    <property type="evidence" value="ECO:0007669"/>
    <property type="project" value="UniProtKB-KW"/>
</dbReference>
<dbReference type="EMBL" id="JAJAGQ010000022">
    <property type="protein sequence ID" value="KAJ8528997.1"/>
    <property type="molecule type" value="Genomic_DNA"/>
</dbReference>
<comment type="subcellular location">
    <subcellularLocation>
        <location evidence="1">Nucleus</location>
    </subcellularLocation>
</comment>
<dbReference type="AlphaFoldDB" id="A0A9Q1L762"/>
<comment type="similarity">
    <text evidence="2">Belongs to the EIN3 family.</text>
</comment>
<keyword evidence="3" id="KW-0936">Ethylene signaling pathway</keyword>
<evidence type="ECO:0000256" key="5">
    <source>
        <dbReference type="ARBA" id="ARBA00023242"/>
    </source>
</evidence>
<dbReference type="Pfam" id="PF04873">
    <property type="entry name" value="EIN3_DNA-bd"/>
    <property type="match status" value="1"/>
</dbReference>
<sequence>MEYCMIDVDGLGNSSDIEVDDIRCDNIAEKDVSDEEIDPEELERRMWKDRVKLKRLKERQKLAAQQAAEKLQKNKKTTDQAQRKKMSRAQDGILKYMLKLMEVCKARGFVYGIIPEKGKPVSGASDNIRAWWKEKVKFDKNGPAAIAKYEAECRAKGEGIGNQNGNPQSVLQDLQDATLGSLLSSLMQHCDPPQRKYPLEKGVSPPWWPSGNEEWWEKMWLPKGQKPPYKKPHDLKKMFKVGVLTAVIKHMLPDIAKIRRLVRQSKCLQDKMTAKESSIWLAVLSREESTIQQPSSDNGSSSISEAPTRGHGQKKKPSVESDSGYDVDDVNLSVSSRDETRNEPLDAHPLNSVPQSHQGKEQGDGQRRRRKRAKSNFQQTQQRPDEEARNTLPDINNSNVQFSGYITNESQPENNMMGARKPVEKNAEGQSELPLKDSNLSMVPSVNAVSTEDAFVGNGPSTYPMLENSEVVPYESRFHLGTQDSAVQRQLHDTQLQSRPQFSGMNNELRSSIFHYGPPNNGLRNGPQSSVLHHELQDPSFSHGFQYSNLHQPPVYQYYTPSAEFGSAHDEQQSHSAFGQPHIKPRDSGVRSTVLHGDRHDISREDHHYGRDTFQDDHDRPVEMHFASPITSGSPDYARLSSPFSFELDVPSALDTGDLELFLDEDVMTFFAS</sequence>
<comment type="caution">
    <text evidence="8">The sequence shown here is derived from an EMBL/GenBank/DDBJ whole genome shotgun (WGS) entry which is preliminary data.</text>
</comment>
<dbReference type="FunFam" id="1.10.3180.10:FF:000002">
    <property type="entry name" value="Ethylene insensitive 3-like 1"/>
    <property type="match status" value="1"/>
</dbReference>
<keyword evidence="5" id="KW-0539">Nucleus</keyword>
<accession>A0A9Q1L762</accession>
<reference evidence="9" key="1">
    <citation type="journal article" date="2023" name="Proc. Natl. Acad. Sci. U.S.A.">
        <title>Genomic and structural basis for evolution of tropane alkaloid biosynthesis.</title>
        <authorList>
            <person name="Wanga Y.-J."/>
            <person name="Taina T."/>
            <person name="Yua J.-Y."/>
            <person name="Lia J."/>
            <person name="Xua B."/>
            <person name="Chenc J."/>
            <person name="D'Auriad J.C."/>
            <person name="Huanga J.-P."/>
            <person name="Huanga S.-X."/>
        </authorList>
    </citation>
    <scope>NUCLEOTIDE SEQUENCE [LARGE SCALE GENOMIC DNA]</scope>
    <source>
        <strain evidence="9">cv. KIB-2019</strain>
    </source>
</reference>
<dbReference type="PANTHER" id="PTHR33305:SF30">
    <property type="entry name" value="ETHYLENE INSENSITIVE 3-LIKE 3 PROTEIN"/>
    <property type="match status" value="1"/>
</dbReference>
<dbReference type="PANTHER" id="PTHR33305">
    <property type="entry name" value="ETHYLENE INSENSITIVE 3-LIKE 2 PROTEIN"/>
    <property type="match status" value="1"/>
</dbReference>
<evidence type="ECO:0000256" key="3">
    <source>
        <dbReference type="ARBA" id="ARBA00022745"/>
    </source>
</evidence>
<evidence type="ECO:0000256" key="1">
    <source>
        <dbReference type="ARBA" id="ARBA00004123"/>
    </source>
</evidence>
<dbReference type="OrthoDB" id="2017676at2759"/>
<organism evidence="8 9">
    <name type="scientific">Anisodus acutangulus</name>
    <dbReference type="NCBI Taxonomy" id="402998"/>
    <lineage>
        <taxon>Eukaryota</taxon>
        <taxon>Viridiplantae</taxon>
        <taxon>Streptophyta</taxon>
        <taxon>Embryophyta</taxon>
        <taxon>Tracheophyta</taxon>
        <taxon>Spermatophyta</taxon>
        <taxon>Magnoliopsida</taxon>
        <taxon>eudicotyledons</taxon>
        <taxon>Gunneridae</taxon>
        <taxon>Pentapetalae</taxon>
        <taxon>asterids</taxon>
        <taxon>lamiids</taxon>
        <taxon>Solanales</taxon>
        <taxon>Solanaceae</taxon>
        <taxon>Solanoideae</taxon>
        <taxon>Hyoscyameae</taxon>
        <taxon>Anisodus</taxon>
    </lineage>
</organism>
<name>A0A9Q1L762_9SOLA</name>
<dbReference type="InterPro" id="IPR006957">
    <property type="entry name" value="EIN3"/>
</dbReference>
<keyword evidence="9" id="KW-1185">Reference proteome</keyword>
<proteinExistence type="inferred from homology"/>